<evidence type="ECO:0000313" key="1">
    <source>
        <dbReference type="EMBL" id="KZB81528.1"/>
    </source>
</evidence>
<dbReference type="Pfam" id="PF09957">
    <property type="entry name" value="VapB_antitoxin"/>
    <property type="match status" value="1"/>
</dbReference>
<comment type="caution">
    <text evidence="1">The sequence shown here is derived from an EMBL/GenBank/DDBJ whole genome shotgun (WGS) entry which is preliminary data.</text>
</comment>
<dbReference type="Proteomes" id="UP000076321">
    <property type="component" value="Unassembled WGS sequence"/>
</dbReference>
<reference evidence="1 2" key="1">
    <citation type="submission" date="2015-12" db="EMBL/GenBank/DDBJ databases">
        <title>Amycolatopsis regifaucium genome sequencing and assembly.</title>
        <authorList>
            <person name="Mayilraj S."/>
        </authorList>
    </citation>
    <scope>NUCLEOTIDE SEQUENCE [LARGE SCALE GENOMIC DNA]</scope>
    <source>
        <strain evidence="1 2">GY080</strain>
    </source>
</reference>
<dbReference type="InterPro" id="IPR019239">
    <property type="entry name" value="VapB_antitoxin"/>
</dbReference>
<protein>
    <submittedName>
        <fullName evidence="1">Antitoxin</fullName>
    </submittedName>
</protein>
<organism evidence="1 2">
    <name type="scientific">Amycolatopsis regifaucium</name>
    <dbReference type="NCBI Taxonomy" id="546365"/>
    <lineage>
        <taxon>Bacteria</taxon>
        <taxon>Bacillati</taxon>
        <taxon>Actinomycetota</taxon>
        <taxon>Actinomycetes</taxon>
        <taxon>Pseudonocardiales</taxon>
        <taxon>Pseudonocardiaceae</taxon>
        <taxon>Amycolatopsis</taxon>
    </lineage>
</organism>
<sequence>MYGWCMSRTNIDIDDELVAAVMQRYGFKTKKDAVDFALRKAAPVITTADILALEGIGWEADLDEMRDDPADRKWRDAS</sequence>
<accession>A0A154MA46</accession>
<name>A0A154MA46_9PSEU</name>
<gene>
    <name evidence="1" type="ORF">AVL48_05855</name>
</gene>
<dbReference type="EMBL" id="LQCI01000034">
    <property type="protein sequence ID" value="KZB81528.1"/>
    <property type="molecule type" value="Genomic_DNA"/>
</dbReference>
<dbReference type="AlphaFoldDB" id="A0A154MA46"/>
<evidence type="ECO:0000313" key="2">
    <source>
        <dbReference type="Proteomes" id="UP000076321"/>
    </source>
</evidence>
<proteinExistence type="predicted"/>